<dbReference type="AlphaFoldDB" id="A0A6G1HKG2"/>
<feature type="compositionally biased region" description="Polar residues" evidence="1">
    <location>
        <begin position="12"/>
        <end position="23"/>
    </location>
</feature>
<evidence type="ECO:0000313" key="2">
    <source>
        <dbReference type="EMBL" id="KAF2396558.1"/>
    </source>
</evidence>
<keyword evidence="3" id="KW-1185">Reference proteome</keyword>
<accession>A0A6G1HKG2</accession>
<reference evidence="2" key="1">
    <citation type="journal article" date="2020" name="Stud. Mycol.">
        <title>101 Dothideomycetes genomes: a test case for predicting lifestyles and emergence of pathogens.</title>
        <authorList>
            <person name="Haridas S."/>
            <person name="Albert R."/>
            <person name="Binder M."/>
            <person name="Bloem J."/>
            <person name="Labutti K."/>
            <person name="Salamov A."/>
            <person name="Andreopoulos B."/>
            <person name="Baker S."/>
            <person name="Barry K."/>
            <person name="Bills G."/>
            <person name="Bluhm B."/>
            <person name="Cannon C."/>
            <person name="Castanera R."/>
            <person name="Culley D."/>
            <person name="Daum C."/>
            <person name="Ezra D."/>
            <person name="Gonzalez J."/>
            <person name="Henrissat B."/>
            <person name="Kuo A."/>
            <person name="Liang C."/>
            <person name="Lipzen A."/>
            <person name="Lutzoni F."/>
            <person name="Magnuson J."/>
            <person name="Mondo S."/>
            <person name="Nolan M."/>
            <person name="Ohm R."/>
            <person name="Pangilinan J."/>
            <person name="Park H.-J."/>
            <person name="Ramirez L."/>
            <person name="Alfaro M."/>
            <person name="Sun H."/>
            <person name="Tritt A."/>
            <person name="Yoshinaga Y."/>
            <person name="Zwiers L.-H."/>
            <person name="Turgeon B."/>
            <person name="Goodwin S."/>
            <person name="Spatafora J."/>
            <person name="Crous P."/>
            <person name="Grigoriev I."/>
        </authorList>
    </citation>
    <scope>NUCLEOTIDE SEQUENCE</scope>
    <source>
        <strain evidence="2">CBS 262.69</strain>
    </source>
</reference>
<dbReference type="OrthoDB" id="3350591at2759"/>
<feature type="region of interest" description="Disordered" evidence="1">
    <location>
        <begin position="1"/>
        <end position="30"/>
    </location>
</feature>
<organism evidence="2 3">
    <name type="scientific">Trichodelitschia bisporula</name>
    <dbReference type="NCBI Taxonomy" id="703511"/>
    <lineage>
        <taxon>Eukaryota</taxon>
        <taxon>Fungi</taxon>
        <taxon>Dikarya</taxon>
        <taxon>Ascomycota</taxon>
        <taxon>Pezizomycotina</taxon>
        <taxon>Dothideomycetes</taxon>
        <taxon>Dothideomycetes incertae sedis</taxon>
        <taxon>Phaeotrichales</taxon>
        <taxon>Phaeotrichaceae</taxon>
        <taxon>Trichodelitschia</taxon>
    </lineage>
</organism>
<dbReference type="Proteomes" id="UP000799640">
    <property type="component" value="Unassembled WGS sequence"/>
</dbReference>
<dbReference type="Pfam" id="PF12311">
    <property type="entry name" value="DUF3632"/>
    <property type="match status" value="1"/>
</dbReference>
<evidence type="ECO:0000313" key="3">
    <source>
        <dbReference type="Proteomes" id="UP000799640"/>
    </source>
</evidence>
<dbReference type="InterPro" id="IPR022085">
    <property type="entry name" value="OpdG"/>
</dbReference>
<proteinExistence type="predicted"/>
<evidence type="ECO:0000256" key="1">
    <source>
        <dbReference type="SAM" id="MobiDB-lite"/>
    </source>
</evidence>
<protein>
    <submittedName>
        <fullName evidence="2">Uncharacterized protein</fullName>
    </submittedName>
</protein>
<dbReference type="InterPro" id="IPR053204">
    <property type="entry name" value="Oxopyrrolidines_Biosynth-assoc"/>
</dbReference>
<dbReference type="PANTHER" id="PTHR38797:SF4">
    <property type="entry name" value="NUCLEAR PORE COMPLEX PROTEIN NUP85"/>
    <property type="match status" value="1"/>
</dbReference>
<sequence>MATPHFYREPGTPSSAEPLQQGDTFPPRPPLNPKEQLIVAVIKAFTNTNSMSVADTVLYLADPVNVACTTGDPEPELWALYSALLRYARSVPFDDDAAHGRLVLLLQALKAQPEPPPGPGRDVLLSTWGGTSVWASLALFGAVAREEWDEAPGARGGTGSADEVREWRNLNAFVARVTAAGVYDFSVYGFWALRDTLSPLDPAEAQGPRTDTWVGDRLDEFLPAAVMWPVCAGRVLYGEAVKAGWNGQEFSLTRWQSWWERLHEIVLSNVGEETRYMAQMAIRAMDEATKAGTS</sequence>
<name>A0A6G1HKG2_9PEZI</name>
<gene>
    <name evidence="2" type="ORF">EJ06DRAFT_559694</name>
</gene>
<dbReference type="EMBL" id="ML996706">
    <property type="protein sequence ID" value="KAF2396558.1"/>
    <property type="molecule type" value="Genomic_DNA"/>
</dbReference>
<dbReference type="PANTHER" id="PTHR38797">
    <property type="entry name" value="NUCLEAR PORE COMPLEX PROTEIN NUP85-RELATED"/>
    <property type="match status" value="1"/>
</dbReference>